<gene>
    <name evidence="17" type="primary">LOC105224852</name>
</gene>
<evidence type="ECO:0000256" key="13">
    <source>
        <dbReference type="SAM" id="MobiDB-lite"/>
    </source>
</evidence>
<keyword evidence="3" id="KW-1003">Cell membrane</keyword>
<keyword evidence="9" id="KW-1015">Disulfide bond</keyword>
<evidence type="ECO:0000256" key="9">
    <source>
        <dbReference type="ARBA" id="ARBA00023157"/>
    </source>
</evidence>
<evidence type="ECO:0000313" key="16">
    <source>
        <dbReference type="Proteomes" id="UP001652620"/>
    </source>
</evidence>
<sequence>MSPLRHQGVGQMCAPTLVKAIKDVRADVATTQYTWSLMAVFVIIISSCCCCSSVAAAASGAAADTRYHCAFIDTINVTGIAWAYEQPNVTAGLNNTGNNNNNNDNTNNKNDIVSSNNGSASSNQNFTDNNNNISDSSNNNNNVNGSKNSSDTDIHNNNNGSDININNNNNITNDKNNDDNSNNDNAALLKSLGITHIPPELVAAYTFIIKDGIRVPVERHMRACICKLKPCIRFCCAEGHYYDTLSKSCVSIASVIDTDVVNATQQQQQQQQQPHSLVFALTGMDHHEVAVRHSNGSTRLVRTAHHFNVNIGVPCARMRYVHRDNQLVHWTLFENGSIAHRNYLFSNYYCYTPHQLDNVTWEWQPLACVPKKLPFVLTTKEWTYAICLILTVICMFIILFIYLFASNLRNTFYGVAIKVYTLCIIFGYSIMAHLTLTDPAEFMPWTCINLPACVIIYLVLSFYILSLISFNFYMHFHDIIMSRLMFWVIFFPIALLTVGWSIFAANNDYDGKAIFGGGDTCWFDPRNWSIMVYYYAPIFIACVICIFFYILTLIHISEGQDYNFRKAAETLDENRFKSFFKFFSYTFIVFLACVTSFAINYYREDPTHINYAVCLFIIFHGFGALYALIGQNQEVQNFLRRIEDDVSSDDDEMTDSAVPMSGF</sequence>
<feature type="transmembrane region" description="Helical" evidence="14">
    <location>
        <begin position="484"/>
        <end position="503"/>
    </location>
</feature>
<feature type="transmembrane region" description="Helical" evidence="14">
    <location>
        <begin position="382"/>
        <end position="405"/>
    </location>
</feature>
<evidence type="ECO:0000256" key="12">
    <source>
        <dbReference type="ARBA" id="ARBA00023224"/>
    </source>
</evidence>
<feature type="transmembrane region" description="Helical" evidence="14">
    <location>
        <begin position="532"/>
        <end position="556"/>
    </location>
</feature>
<feature type="transmembrane region" description="Helical" evidence="14">
    <location>
        <begin position="582"/>
        <end position="602"/>
    </location>
</feature>
<keyword evidence="4 14" id="KW-0812">Transmembrane</keyword>
<keyword evidence="6 14" id="KW-1133">Transmembrane helix</keyword>
<dbReference type="Proteomes" id="UP001652620">
    <property type="component" value="Unplaced"/>
</dbReference>
<keyword evidence="16" id="KW-1185">Reference proteome</keyword>
<dbReference type="SUPFAM" id="SSF63877">
    <property type="entry name" value="Methuselah ectodomain"/>
    <property type="match status" value="2"/>
</dbReference>
<evidence type="ECO:0000256" key="8">
    <source>
        <dbReference type="ARBA" id="ARBA00023136"/>
    </source>
</evidence>
<keyword evidence="12" id="KW-0807">Transducer</keyword>
<dbReference type="InterPro" id="IPR051384">
    <property type="entry name" value="Mth_GPCR"/>
</dbReference>
<keyword evidence="5" id="KW-0732">Signal</keyword>
<dbReference type="PANTHER" id="PTHR47154">
    <property type="entry name" value="G-PROTEIN COUPLED RECEPTOR MTH-RELATED"/>
    <property type="match status" value="1"/>
</dbReference>
<feature type="transmembrane region" description="Helical" evidence="14">
    <location>
        <begin position="417"/>
        <end position="436"/>
    </location>
</feature>
<dbReference type="RefSeq" id="XP_049317644.1">
    <property type="nucleotide sequence ID" value="XM_049461687.1"/>
</dbReference>
<dbReference type="Gene3D" id="2.30.160.11">
    <property type="match status" value="1"/>
</dbReference>
<name>A0ABM3K862_BACDO</name>
<feature type="region of interest" description="Disordered" evidence="13">
    <location>
        <begin position="93"/>
        <end position="179"/>
    </location>
</feature>
<feature type="domain" description="Methuselah N-terminal" evidence="15">
    <location>
        <begin position="195"/>
        <end position="368"/>
    </location>
</feature>
<dbReference type="Gene3D" id="1.20.1070.10">
    <property type="entry name" value="Rhodopsin 7-helix transmembrane proteins"/>
    <property type="match status" value="1"/>
</dbReference>
<feature type="transmembrane region" description="Helical" evidence="14">
    <location>
        <begin position="448"/>
        <end position="472"/>
    </location>
</feature>
<evidence type="ECO:0000256" key="5">
    <source>
        <dbReference type="ARBA" id="ARBA00022729"/>
    </source>
</evidence>
<feature type="compositionally biased region" description="Low complexity" evidence="13">
    <location>
        <begin position="94"/>
        <end position="179"/>
    </location>
</feature>
<dbReference type="Pfam" id="PF06652">
    <property type="entry name" value="Methuselah_N"/>
    <property type="match status" value="1"/>
</dbReference>
<evidence type="ECO:0000313" key="17">
    <source>
        <dbReference type="RefSeq" id="XP_049317644.1"/>
    </source>
</evidence>
<keyword evidence="11" id="KW-0325">Glycoprotein</keyword>
<evidence type="ECO:0000256" key="10">
    <source>
        <dbReference type="ARBA" id="ARBA00023170"/>
    </source>
</evidence>
<reference evidence="17" key="1">
    <citation type="submission" date="2025-08" db="UniProtKB">
        <authorList>
            <consortium name="RefSeq"/>
        </authorList>
    </citation>
    <scope>IDENTIFICATION</scope>
    <source>
        <tissue evidence="17">Adult</tissue>
    </source>
</reference>
<accession>A0ABM3K862</accession>
<evidence type="ECO:0000256" key="6">
    <source>
        <dbReference type="ARBA" id="ARBA00022989"/>
    </source>
</evidence>
<keyword evidence="10" id="KW-0675">Receptor</keyword>
<evidence type="ECO:0000256" key="11">
    <source>
        <dbReference type="ARBA" id="ARBA00023180"/>
    </source>
</evidence>
<evidence type="ECO:0000256" key="4">
    <source>
        <dbReference type="ARBA" id="ARBA00022692"/>
    </source>
</evidence>
<organism evidence="16 17">
    <name type="scientific">Bactrocera dorsalis</name>
    <name type="common">Oriental fruit fly</name>
    <name type="synonym">Dacus dorsalis</name>
    <dbReference type="NCBI Taxonomy" id="27457"/>
    <lineage>
        <taxon>Eukaryota</taxon>
        <taxon>Metazoa</taxon>
        <taxon>Ecdysozoa</taxon>
        <taxon>Arthropoda</taxon>
        <taxon>Hexapoda</taxon>
        <taxon>Insecta</taxon>
        <taxon>Pterygota</taxon>
        <taxon>Neoptera</taxon>
        <taxon>Endopterygota</taxon>
        <taxon>Diptera</taxon>
        <taxon>Brachycera</taxon>
        <taxon>Muscomorpha</taxon>
        <taxon>Tephritoidea</taxon>
        <taxon>Tephritidae</taxon>
        <taxon>Bactrocera</taxon>
        <taxon>Bactrocera</taxon>
    </lineage>
</organism>
<dbReference type="InterPro" id="IPR010596">
    <property type="entry name" value="Methuselah_N_dom"/>
</dbReference>
<feature type="transmembrane region" description="Helical" evidence="14">
    <location>
        <begin position="608"/>
        <end position="629"/>
    </location>
</feature>
<evidence type="ECO:0000256" key="1">
    <source>
        <dbReference type="ARBA" id="ARBA00004651"/>
    </source>
</evidence>
<keyword evidence="8 14" id="KW-0472">Membrane</keyword>
<comment type="similarity">
    <text evidence="2">Belongs to the G-protein coupled receptor 2 family. Mth subfamily.</text>
</comment>
<dbReference type="InterPro" id="IPR036272">
    <property type="entry name" value="Methuselah_N_sf"/>
</dbReference>
<dbReference type="InterPro" id="IPR044860">
    <property type="entry name" value="Methusela_ecto_dom_1"/>
</dbReference>
<evidence type="ECO:0000259" key="15">
    <source>
        <dbReference type="Pfam" id="PF06652"/>
    </source>
</evidence>
<proteinExistence type="inferred from homology"/>
<dbReference type="Gene3D" id="2.170.180.11">
    <property type="entry name" value="Methuselah ectodomain, domain 2"/>
    <property type="match status" value="1"/>
</dbReference>
<comment type="subcellular location">
    <subcellularLocation>
        <location evidence="1">Cell membrane</location>
        <topology evidence="1">Multi-pass membrane protein</topology>
    </subcellularLocation>
</comment>
<protein>
    <submittedName>
        <fullName evidence="17">Probable G-protein coupled receptor Mth-like 8 isoform X1</fullName>
    </submittedName>
</protein>
<evidence type="ECO:0000256" key="3">
    <source>
        <dbReference type="ARBA" id="ARBA00022475"/>
    </source>
</evidence>
<dbReference type="PANTHER" id="PTHR47154:SF2">
    <property type="entry name" value="G-PROTEIN COUPLED RECEPTOR MTH-RELATED"/>
    <property type="match status" value="1"/>
</dbReference>
<evidence type="ECO:0000256" key="2">
    <source>
        <dbReference type="ARBA" id="ARBA00008979"/>
    </source>
</evidence>
<evidence type="ECO:0000256" key="7">
    <source>
        <dbReference type="ARBA" id="ARBA00023040"/>
    </source>
</evidence>
<dbReference type="InterPro" id="IPR023311">
    <property type="entry name" value="Methusela_ecto_dom_2"/>
</dbReference>
<keyword evidence="7" id="KW-0297">G-protein coupled receptor</keyword>
<dbReference type="GeneID" id="105224852"/>
<evidence type="ECO:0000256" key="14">
    <source>
        <dbReference type="SAM" id="Phobius"/>
    </source>
</evidence>